<dbReference type="CDD" id="cd01949">
    <property type="entry name" value="GGDEF"/>
    <property type="match status" value="1"/>
</dbReference>
<dbReference type="PANTHER" id="PTHR44757">
    <property type="entry name" value="DIGUANYLATE CYCLASE DGCP"/>
    <property type="match status" value="1"/>
</dbReference>
<dbReference type="PANTHER" id="PTHR44757:SF2">
    <property type="entry name" value="BIOFILM ARCHITECTURE MAINTENANCE PROTEIN MBAA"/>
    <property type="match status" value="1"/>
</dbReference>
<dbReference type="SUPFAM" id="SSF55073">
    <property type="entry name" value="Nucleotide cyclase"/>
    <property type="match status" value="1"/>
</dbReference>
<feature type="domain" description="PAS" evidence="3">
    <location>
        <begin position="290"/>
        <end position="362"/>
    </location>
</feature>
<dbReference type="SMART" id="SM00086">
    <property type="entry name" value="PAC"/>
    <property type="match status" value="1"/>
</dbReference>
<evidence type="ECO:0000313" key="7">
    <source>
        <dbReference type="EMBL" id="ACB35956.1"/>
    </source>
</evidence>
<dbReference type="InterPro" id="IPR000160">
    <property type="entry name" value="GGDEF_dom"/>
</dbReference>
<dbReference type="CDD" id="cd00130">
    <property type="entry name" value="PAS"/>
    <property type="match status" value="1"/>
</dbReference>
<dbReference type="AlphaFoldDB" id="B1Y5R0"/>
<gene>
    <name evidence="7" type="ordered locus">Lcho_3702</name>
</gene>
<feature type="domain" description="Response regulatory" evidence="2">
    <location>
        <begin position="10"/>
        <end position="126"/>
    </location>
</feature>
<dbReference type="InterPro" id="IPR011006">
    <property type="entry name" value="CheY-like_superfamily"/>
</dbReference>
<dbReference type="InterPro" id="IPR001610">
    <property type="entry name" value="PAC"/>
</dbReference>
<evidence type="ECO:0000259" key="5">
    <source>
        <dbReference type="PROSITE" id="PS50883"/>
    </source>
</evidence>
<dbReference type="OrthoDB" id="9813903at2"/>
<evidence type="ECO:0000259" key="6">
    <source>
        <dbReference type="PROSITE" id="PS50887"/>
    </source>
</evidence>
<dbReference type="SUPFAM" id="SSF141868">
    <property type="entry name" value="EAL domain-like"/>
    <property type="match status" value="1"/>
</dbReference>
<feature type="domain" description="EAL" evidence="5">
    <location>
        <begin position="590"/>
        <end position="844"/>
    </location>
</feature>
<dbReference type="EMBL" id="CP001013">
    <property type="protein sequence ID" value="ACB35956.1"/>
    <property type="molecule type" value="Genomic_DNA"/>
</dbReference>
<dbReference type="SMART" id="SM00448">
    <property type="entry name" value="REC"/>
    <property type="match status" value="2"/>
</dbReference>
<dbReference type="NCBIfam" id="TIGR00229">
    <property type="entry name" value="sensory_box"/>
    <property type="match status" value="1"/>
</dbReference>
<dbReference type="InterPro" id="IPR001633">
    <property type="entry name" value="EAL_dom"/>
</dbReference>
<dbReference type="PROSITE" id="PS50113">
    <property type="entry name" value="PAC"/>
    <property type="match status" value="1"/>
</dbReference>
<dbReference type="Pfam" id="PF00563">
    <property type="entry name" value="EAL"/>
    <property type="match status" value="1"/>
</dbReference>
<dbReference type="eggNOG" id="COG5001">
    <property type="taxonomic scope" value="Bacteria"/>
</dbReference>
<dbReference type="InterPro" id="IPR035965">
    <property type="entry name" value="PAS-like_dom_sf"/>
</dbReference>
<feature type="modified residue" description="4-aspartylphosphate" evidence="1">
    <location>
        <position position="200"/>
    </location>
</feature>
<dbReference type="InterPro" id="IPR001789">
    <property type="entry name" value="Sig_transdc_resp-reg_receiver"/>
</dbReference>
<name>B1Y5R0_LEPCP</name>
<evidence type="ECO:0000259" key="3">
    <source>
        <dbReference type="PROSITE" id="PS50112"/>
    </source>
</evidence>
<sequence length="863" mass="94734">MTDTAAPRARILIVDDVPENLHALMNILRSDHAIVAATSGEKALALARAQPQPDMILLDIKMPGMDGYSVLSHLKADPATAAIPVIFVTALTEAADEARGLKLGVADYITKPVNPDLLRLRIATQLELRRHRRHPLQAEIACARAGTRRPTLLVVDDVPDNIHELIEALRDEYRITVASSGPKALQIVQGDDPPDLVLLDIVMPDMDGYEVCRRIKALPLGPRLPVIFVTVVDASEKKVQGFGLGAADYITKPFDIDEVRARVRTHIELSRLQRCLEELVAQRTALLEKSEEKYRILAEYSPNWEYWVAPDGSHLYVSPACGDVSGYSPADFFADPALMASIIHPDDRTQWAAQQARAVPGEASATVLRIRTRDGGERWLEHVVKPVFSPAGQLLGLRGSYGDITQRRQAEQQLDYVTHRDALTGLPNRALFTEFLDQAVQKAAHSRGEFSLLFINLDGFKTINESLGRSAGDQLLIEVARRLRELLPGVDAVARVGGDEFNVIVEHDVAGLGIDLVAQRIINALSHSYQLGAQSAYIGACIGIAQYPADGPAAESLLNSADAALHRAKAQGRNVLRFFSPELTIRARERLSLEADLRRALQQGELALHYQPQVDLRSGRIVGVEALLRWRHPQRGWIAPGAFIPLAEECGLIIELGDWVLRAACEQIRHWSDAGVAPRQTAVNISAVQISSGGLLDTVRRTLAATGIAPDRLELEITESFVMFERERSFKLLADLRALGVQLSIDDFGTGYSSLAYLQQLEVHKLKIDISFVRNMTRNRGNASIVKAVIAMGHSLGLEVIAEGVEEIEQAAHLLALQCDVMQGYLVSKPLPVDDITRLLESFEPIVIPVDETLAIGGLKPQA</sequence>
<keyword evidence="8" id="KW-1185">Reference proteome</keyword>
<dbReference type="FunFam" id="3.20.20.450:FF:000001">
    <property type="entry name" value="Cyclic di-GMP phosphodiesterase yahA"/>
    <property type="match status" value="1"/>
</dbReference>
<dbReference type="Gene3D" id="3.30.70.270">
    <property type="match status" value="1"/>
</dbReference>
<dbReference type="SUPFAM" id="SSF52172">
    <property type="entry name" value="CheY-like"/>
    <property type="match status" value="2"/>
</dbReference>
<evidence type="ECO:0000313" key="8">
    <source>
        <dbReference type="Proteomes" id="UP000001693"/>
    </source>
</evidence>
<dbReference type="Gene3D" id="3.40.50.2300">
    <property type="match status" value="2"/>
</dbReference>
<feature type="domain" description="PAC" evidence="4">
    <location>
        <begin position="364"/>
        <end position="416"/>
    </location>
</feature>
<dbReference type="PROSITE" id="PS50887">
    <property type="entry name" value="GGDEF"/>
    <property type="match status" value="1"/>
</dbReference>
<dbReference type="KEGG" id="lch:Lcho_3702"/>
<feature type="domain" description="Response regulatory" evidence="2">
    <location>
        <begin position="151"/>
        <end position="267"/>
    </location>
</feature>
<dbReference type="STRING" id="395495.Lcho_3702"/>
<dbReference type="Pfam" id="PF08447">
    <property type="entry name" value="PAS_3"/>
    <property type="match status" value="1"/>
</dbReference>
<reference evidence="7 8" key="1">
    <citation type="submission" date="2008-03" db="EMBL/GenBank/DDBJ databases">
        <title>Complete sequence of Leptothrix cholodnii SP-6.</title>
        <authorList>
            <consortium name="US DOE Joint Genome Institute"/>
            <person name="Copeland A."/>
            <person name="Lucas S."/>
            <person name="Lapidus A."/>
            <person name="Glavina del Rio T."/>
            <person name="Dalin E."/>
            <person name="Tice H."/>
            <person name="Bruce D."/>
            <person name="Goodwin L."/>
            <person name="Pitluck S."/>
            <person name="Chertkov O."/>
            <person name="Brettin T."/>
            <person name="Detter J.C."/>
            <person name="Han C."/>
            <person name="Kuske C.R."/>
            <person name="Schmutz J."/>
            <person name="Larimer F."/>
            <person name="Land M."/>
            <person name="Hauser L."/>
            <person name="Kyrpides N."/>
            <person name="Lykidis A."/>
            <person name="Emerson D."/>
            <person name="Richardson P."/>
        </authorList>
    </citation>
    <scope>NUCLEOTIDE SEQUENCE [LARGE SCALE GENOMIC DNA]</scope>
    <source>
        <strain evidence="8">ATCC 51168 / LMG 8142 / SP-6</strain>
    </source>
</reference>
<dbReference type="CDD" id="cd01948">
    <property type="entry name" value="EAL"/>
    <property type="match status" value="1"/>
</dbReference>
<dbReference type="NCBIfam" id="TIGR00254">
    <property type="entry name" value="GGDEF"/>
    <property type="match status" value="1"/>
</dbReference>
<dbReference type="PROSITE" id="PS50112">
    <property type="entry name" value="PAS"/>
    <property type="match status" value="1"/>
</dbReference>
<dbReference type="SMART" id="SM00267">
    <property type="entry name" value="GGDEF"/>
    <property type="match status" value="1"/>
</dbReference>
<dbReference type="InterPro" id="IPR000700">
    <property type="entry name" value="PAS-assoc_C"/>
</dbReference>
<dbReference type="InterPro" id="IPR052155">
    <property type="entry name" value="Biofilm_reg_signaling"/>
</dbReference>
<dbReference type="PROSITE" id="PS50883">
    <property type="entry name" value="EAL"/>
    <property type="match status" value="1"/>
</dbReference>
<dbReference type="Proteomes" id="UP000001693">
    <property type="component" value="Chromosome"/>
</dbReference>
<dbReference type="InterPro" id="IPR035919">
    <property type="entry name" value="EAL_sf"/>
</dbReference>
<dbReference type="Pfam" id="PF00072">
    <property type="entry name" value="Response_reg"/>
    <property type="match status" value="2"/>
</dbReference>
<dbReference type="Pfam" id="PF00990">
    <property type="entry name" value="GGDEF"/>
    <property type="match status" value="1"/>
</dbReference>
<dbReference type="SMART" id="SM00052">
    <property type="entry name" value="EAL"/>
    <property type="match status" value="1"/>
</dbReference>
<dbReference type="HOGENOM" id="CLU_000445_70_50_4"/>
<accession>B1Y5R0</accession>
<dbReference type="InterPro" id="IPR000014">
    <property type="entry name" value="PAS"/>
</dbReference>
<protein>
    <submittedName>
        <fullName evidence="7">Response regulator receiver modulated diguanylate cyclase/phosphodiesterase with PAS/PAC sensor(S)</fullName>
    </submittedName>
</protein>
<dbReference type="GO" id="GO:0000160">
    <property type="term" value="P:phosphorelay signal transduction system"/>
    <property type="evidence" value="ECO:0007669"/>
    <property type="project" value="InterPro"/>
</dbReference>
<evidence type="ECO:0000259" key="2">
    <source>
        <dbReference type="PROSITE" id="PS50110"/>
    </source>
</evidence>
<dbReference type="InterPro" id="IPR029787">
    <property type="entry name" value="Nucleotide_cyclase"/>
</dbReference>
<organism evidence="7 8">
    <name type="scientific">Leptothrix cholodnii (strain ATCC 51168 / LMG 8142 / SP-6)</name>
    <name type="common">Leptothrix discophora (strain SP-6)</name>
    <dbReference type="NCBI Taxonomy" id="395495"/>
    <lineage>
        <taxon>Bacteria</taxon>
        <taxon>Pseudomonadati</taxon>
        <taxon>Pseudomonadota</taxon>
        <taxon>Betaproteobacteria</taxon>
        <taxon>Burkholderiales</taxon>
        <taxon>Sphaerotilaceae</taxon>
        <taxon>Leptothrix</taxon>
    </lineage>
</organism>
<evidence type="ECO:0000259" key="4">
    <source>
        <dbReference type="PROSITE" id="PS50113"/>
    </source>
</evidence>
<proteinExistence type="predicted"/>
<feature type="modified residue" description="4-aspartylphosphate" evidence="1">
    <location>
        <position position="59"/>
    </location>
</feature>
<evidence type="ECO:0000256" key="1">
    <source>
        <dbReference type="PROSITE-ProRule" id="PRU00169"/>
    </source>
</evidence>
<dbReference type="PROSITE" id="PS50110">
    <property type="entry name" value="RESPONSE_REGULATORY"/>
    <property type="match status" value="2"/>
</dbReference>
<keyword evidence="1" id="KW-0597">Phosphoprotein</keyword>
<dbReference type="Gene3D" id="3.20.20.450">
    <property type="entry name" value="EAL domain"/>
    <property type="match status" value="1"/>
</dbReference>
<dbReference type="InterPro" id="IPR043128">
    <property type="entry name" value="Rev_trsase/Diguanyl_cyclase"/>
</dbReference>
<feature type="domain" description="GGDEF" evidence="6">
    <location>
        <begin position="448"/>
        <end position="581"/>
    </location>
</feature>
<dbReference type="InterPro" id="IPR013655">
    <property type="entry name" value="PAS_fold_3"/>
</dbReference>
<dbReference type="Gene3D" id="3.30.450.20">
    <property type="entry name" value="PAS domain"/>
    <property type="match status" value="1"/>
</dbReference>
<dbReference type="SUPFAM" id="SSF55785">
    <property type="entry name" value="PYP-like sensor domain (PAS domain)"/>
    <property type="match status" value="1"/>
</dbReference>
<dbReference type="RefSeq" id="WP_012348703.1">
    <property type="nucleotide sequence ID" value="NC_010524.1"/>
</dbReference>